<dbReference type="AlphaFoldDB" id="A0A4Y7K3T8"/>
<dbReference type="Gramene" id="RZC67010">
    <property type="protein sequence ID" value="RZC67010"/>
    <property type="gene ID" value="C5167_010696"/>
</dbReference>
<protein>
    <submittedName>
        <fullName evidence="1">Uncharacterized protein</fullName>
    </submittedName>
</protein>
<dbReference type="OMA" id="YPIGHEQ"/>
<accession>A0A4Y7K3T8</accession>
<sequence>MLRLGSRKAKLFLFRVTKQSARSFRNMILTDQMNEVIRDPIDHEDVEEKKLHLPSWIPHPRTGIYYPIGHEQVMNDIPDGAASFGQTYWLRNVEGVEKPFLDGSSFDHPVI</sequence>
<proteinExistence type="predicted"/>
<dbReference type="OrthoDB" id="1930788at2759"/>
<reference evidence="1 2" key="1">
    <citation type="journal article" date="2018" name="Science">
        <title>The opium poppy genome and morphinan production.</title>
        <authorList>
            <person name="Guo L."/>
            <person name="Winzer T."/>
            <person name="Yang X."/>
            <person name="Li Y."/>
            <person name="Ning Z."/>
            <person name="He Z."/>
            <person name="Teodor R."/>
            <person name="Lu Y."/>
            <person name="Bowser T.A."/>
            <person name="Graham I.A."/>
            <person name="Ye K."/>
        </authorList>
    </citation>
    <scope>NUCLEOTIDE SEQUENCE [LARGE SCALE GENOMIC DNA]</scope>
    <source>
        <strain evidence="2">cv. HN1</strain>
        <tissue evidence="1">Leaves</tissue>
    </source>
</reference>
<keyword evidence="2" id="KW-1185">Reference proteome</keyword>
<name>A0A4Y7K3T8_PAPSO</name>
<evidence type="ECO:0000313" key="2">
    <source>
        <dbReference type="Proteomes" id="UP000316621"/>
    </source>
</evidence>
<dbReference type="Proteomes" id="UP000316621">
    <property type="component" value="Chromosome 6"/>
</dbReference>
<dbReference type="EMBL" id="CM010720">
    <property type="protein sequence ID" value="RZC67010.1"/>
    <property type="molecule type" value="Genomic_DNA"/>
</dbReference>
<gene>
    <name evidence="1" type="ORF">C5167_010696</name>
</gene>
<dbReference type="PANTHER" id="PTHR35109:SF1">
    <property type="entry name" value="GLUTAMATE RACEMASE"/>
    <property type="match status" value="1"/>
</dbReference>
<organism evidence="1 2">
    <name type="scientific">Papaver somniferum</name>
    <name type="common">Opium poppy</name>
    <dbReference type="NCBI Taxonomy" id="3469"/>
    <lineage>
        <taxon>Eukaryota</taxon>
        <taxon>Viridiplantae</taxon>
        <taxon>Streptophyta</taxon>
        <taxon>Embryophyta</taxon>
        <taxon>Tracheophyta</taxon>
        <taxon>Spermatophyta</taxon>
        <taxon>Magnoliopsida</taxon>
        <taxon>Ranunculales</taxon>
        <taxon>Papaveraceae</taxon>
        <taxon>Papaveroideae</taxon>
        <taxon>Papaver</taxon>
    </lineage>
</organism>
<dbReference type="STRING" id="3469.A0A4Y7K3T8"/>
<dbReference type="PANTHER" id="PTHR35109">
    <property type="entry name" value="GLUTAMATE RACEMASE"/>
    <property type="match status" value="1"/>
</dbReference>
<evidence type="ECO:0000313" key="1">
    <source>
        <dbReference type="EMBL" id="RZC67010.1"/>
    </source>
</evidence>